<gene>
    <name evidence="1" type="ORF">G647_07144</name>
</gene>
<name>V9D478_9EURO</name>
<dbReference type="RefSeq" id="XP_008729683.1">
    <property type="nucleotide sequence ID" value="XM_008731461.1"/>
</dbReference>
<dbReference type="VEuPathDB" id="FungiDB:G647_07144"/>
<dbReference type="HOGENOM" id="CLU_1749434_0_0_1"/>
<reference evidence="1 2" key="1">
    <citation type="submission" date="2013-03" db="EMBL/GenBank/DDBJ databases">
        <title>The Genome Sequence of Cladophialophora carrionii CBS 160.54.</title>
        <authorList>
            <consortium name="The Broad Institute Genomics Platform"/>
            <person name="Cuomo C."/>
            <person name="de Hoog S."/>
            <person name="Gorbushina A."/>
            <person name="Walker B."/>
            <person name="Young S.K."/>
            <person name="Zeng Q."/>
            <person name="Gargeya S."/>
            <person name="Fitzgerald M."/>
            <person name="Haas B."/>
            <person name="Abouelleil A."/>
            <person name="Allen A.W."/>
            <person name="Alvarado L."/>
            <person name="Arachchi H.M."/>
            <person name="Berlin A.M."/>
            <person name="Chapman S.B."/>
            <person name="Gainer-Dewar J."/>
            <person name="Goldberg J."/>
            <person name="Griggs A."/>
            <person name="Gujja S."/>
            <person name="Hansen M."/>
            <person name="Howarth C."/>
            <person name="Imamovic A."/>
            <person name="Ireland A."/>
            <person name="Larimer J."/>
            <person name="McCowan C."/>
            <person name="Murphy C."/>
            <person name="Pearson M."/>
            <person name="Poon T.W."/>
            <person name="Priest M."/>
            <person name="Roberts A."/>
            <person name="Saif S."/>
            <person name="Shea T."/>
            <person name="Sisk P."/>
            <person name="Sykes S."/>
            <person name="Wortman J."/>
            <person name="Nusbaum C."/>
            <person name="Birren B."/>
        </authorList>
    </citation>
    <scope>NUCLEOTIDE SEQUENCE [LARGE SCALE GENOMIC DNA]</scope>
    <source>
        <strain evidence="1 2">CBS 160.54</strain>
    </source>
</reference>
<accession>V9D478</accession>
<evidence type="ECO:0000313" key="2">
    <source>
        <dbReference type="Proteomes" id="UP000030678"/>
    </source>
</evidence>
<organism evidence="1 2">
    <name type="scientific">Cladophialophora carrionii CBS 160.54</name>
    <dbReference type="NCBI Taxonomy" id="1279043"/>
    <lineage>
        <taxon>Eukaryota</taxon>
        <taxon>Fungi</taxon>
        <taxon>Dikarya</taxon>
        <taxon>Ascomycota</taxon>
        <taxon>Pezizomycotina</taxon>
        <taxon>Eurotiomycetes</taxon>
        <taxon>Chaetothyriomycetidae</taxon>
        <taxon>Chaetothyriales</taxon>
        <taxon>Herpotrichiellaceae</taxon>
        <taxon>Cladophialophora</taxon>
    </lineage>
</organism>
<dbReference type="Proteomes" id="UP000030678">
    <property type="component" value="Unassembled WGS sequence"/>
</dbReference>
<dbReference type="EMBL" id="KB822707">
    <property type="protein sequence ID" value="ETI20802.1"/>
    <property type="molecule type" value="Genomic_DNA"/>
</dbReference>
<protein>
    <submittedName>
        <fullName evidence="1">Uncharacterized protein</fullName>
    </submittedName>
</protein>
<dbReference type="GeneID" id="19985637"/>
<proteinExistence type="predicted"/>
<sequence length="149" mass="17220">MPDLAQAEYSMELYNRLQKFWLQWYLDEKPVSVEEIVTARRLALCFGRRWIPVIMMWALACRARPQHDAFVQYEFRDTFNGEFTIPYLFANPRTGIASPLRELVEWEKLTRIAFTTQTRAAAETTTADLGHGADEEADDVASALQNLTL</sequence>
<dbReference type="AlphaFoldDB" id="V9D478"/>
<evidence type="ECO:0000313" key="1">
    <source>
        <dbReference type="EMBL" id="ETI20802.1"/>
    </source>
</evidence>